<dbReference type="InterPro" id="IPR050109">
    <property type="entry name" value="HTH-type_TetR-like_transc_reg"/>
</dbReference>
<dbReference type="InterPro" id="IPR009057">
    <property type="entry name" value="Homeodomain-like_sf"/>
</dbReference>
<dbReference type="RefSeq" id="WP_124963162.1">
    <property type="nucleotide sequence ID" value="NZ_RRAZ01000001.1"/>
</dbReference>
<evidence type="ECO:0000313" key="4">
    <source>
        <dbReference type="EMBL" id="RRH78584.1"/>
    </source>
</evidence>
<dbReference type="GO" id="GO:0045892">
    <property type="term" value="P:negative regulation of DNA-templated transcription"/>
    <property type="evidence" value="ECO:0007669"/>
    <property type="project" value="InterPro"/>
</dbReference>
<dbReference type="InterPro" id="IPR001647">
    <property type="entry name" value="HTH_TetR"/>
</dbReference>
<dbReference type="AlphaFoldDB" id="A0A3P3DX72"/>
<organism evidence="4 5">
    <name type="scientific">Falsigemmobacter faecalis</name>
    <dbReference type="NCBI Taxonomy" id="2488730"/>
    <lineage>
        <taxon>Bacteria</taxon>
        <taxon>Pseudomonadati</taxon>
        <taxon>Pseudomonadota</taxon>
        <taxon>Alphaproteobacteria</taxon>
        <taxon>Rhodobacterales</taxon>
        <taxon>Paracoccaceae</taxon>
        <taxon>Falsigemmobacter</taxon>
    </lineage>
</organism>
<dbReference type="Proteomes" id="UP000282125">
    <property type="component" value="Unassembled WGS sequence"/>
</dbReference>
<sequence>MSETPRTRIQLENRRRIMEGALEVFSAEGFRGATLDQISAASGLSKPNLLYYFPSKEAIYTRLLTELLEIWLQPLEDMDPQGQPLEEVLRYVQRKLDMSRDMPRESRLFANEMLRGAPHISEVLAGRLRELVEARATLLSRWMQEGRLRQTPPDHLIISIWALTQHYADFDVQVRAVLGPDRDPYPEAAGYLTTLFRDLLTP</sequence>
<keyword evidence="1 2" id="KW-0238">DNA-binding</keyword>
<evidence type="ECO:0000259" key="3">
    <source>
        <dbReference type="PROSITE" id="PS50977"/>
    </source>
</evidence>
<reference evidence="4 5" key="1">
    <citation type="submission" date="2018-11" db="EMBL/GenBank/DDBJ databases">
        <title>Gemmobacter sp. nov., YIM 102744-1 draft genome.</title>
        <authorList>
            <person name="Li G."/>
            <person name="Jiang Y."/>
        </authorList>
    </citation>
    <scope>NUCLEOTIDE SEQUENCE [LARGE SCALE GENOMIC DNA]</scope>
    <source>
        <strain evidence="4 5">YIM 102744-1</strain>
    </source>
</reference>
<keyword evidence="5" id="KW-1185">Reference proteome</keyword>
<dbReference type="PRINTS" id="PR00455">
    <property type="entry name" value="HTHTETR"/>
</dbReference>
<proteinExistence type="predicted"/>
<gene>
    <name evidence="4" type="ORF">EG244_01125</name>
</gene>
<dbReference type="SUPFAM" id="SSF46689">
    <property type="entry name" value="Homeodomain-like"/>
    <property type="match status" value="1"/>
</dbReference>
<dbReference type="Gene3D" id="1.10.357.10">
    <property type="entry name" value="Tetracycline Repressor, domain 2"/>
    <property type="match status" value="1"/>
</dbReference>
<dbReference type="GO" id="GO:0000976">
    <property type="term" value="F:transcription cis-regulatory region binding"/>
    <property type="evidence" value="ECO:0007669"/>
    <property type="project" value="TreeGrafter"/>
</dbReference>
<dbReference type="InterPro" id="IPR013573">
    <property type="entry name" value="Tscrpt_reg_YcdC_C"/>
</dbReference>
<feature type="DNA-binding region" description="H-T-H motif" evidence="2">
    <location>
        <begin position="34"/>
        <end position="53"/>
    </location>
</feature>
<dbReference type="Pfam" id="PF00440">
    <property type="entry name" value="TetR_N"/>
    <property type="match status" value="1"/>
</dbReference>
<protein>
    <submittedName>
        <fullName evidence="4">TetR family transcriptional regulator</fullName>
    </submittedName>
</protein>
<dbReference type="OrthoDB" id="2356263at2"/>
<evidence type="ECO:0000256" key="1">
    <source>
        <dbReference type="ARBA" id="ARBA00023125"/>
    </source>
</evidence>
<dbReference type="Gene3D" id="1.10.10.60">
    <property type="entry name" value="Homeodomain-like"/>
    <property type="match status" value="1"/>
</dbReference>
<feature type="domain" description="HTH tetR-type" evidence="3">
    <location>
        <begin position="11"/>
        <end position="71"/>
    </location>
</feature>
<dbReference type="PROSITE" id="PS50977">
    <property type="entry name" value="HTH_TETR_2"/>
    <property type="match status" value="1"/>
</dbReference>
<dbReference type="GO" id="GO:0003700">
    <property type="term" value="F:DNA-binding transcription factor activity"/>
    <property type="evidence" value="ECO:0007669"/>
    <property type="project" value="TreeGrafter"/>
</dbReference>
<evidence type="ECO:0000256" key="2">
    <source>
        <dbReference type="PROSITE-ProRule" id="PRU00335"/>
    </source>
</evidence>
<dbReference type="Pfam" id="PF08362">
    <property type="entry name" value="TetR_C_3"/>
    <property type="match status" value="1"/>
</dbReference>
<name>A0A3P3DX72_9RHOB</name>
<dbReference type="InterPro" id="IPR036271">
    <property type="entry name" value="Tet_transcr_reg_TetR-rel_C_sf"/>
</dbReference>
<evidence type="ECO:0000313" key="5">
    <source>
        <dbReference type="Proteomes" id="UP000282125"/>
    </source>
</evidence>
<dbReference type="SUPFAM" id="SSF48498">
    <property type="entry name" value="Tetracyclin repressor-like, C-terminal domain"/>
    <property type="match status" value="1"/>
</dbReference>
<dbReference type="PANTHER" id="PTHR30055:SF196">
    <property type="entry name" value="HTH-TYPE TRANSCRIPTIONAL REGULATOR RUTR"/>
    <property type="match status" value="1"/>
</dbReference>
<comment type="caution">
    <text evidence="4">The sequence shown here is derived from an EMBL/GenBank/DDBJ whole genome shotgun (WGS) entry which is preliminary data.</text>
</comment>
<accession>A0A3P3DX72</accession>
<dbReference type="EMBL" id="RRAZ01000001">
    <property type="protein sequence ID" value="RRH78584.1"/>
    <property type="molecule type" value="Genomic_DNA"/>
</dbReference>
<dbReference type="PANTHER" id="PTHR30055">
    <property type="entry name" value="HTH-TYPE TRANSCRIPTIONAL REGULATOR RUTR"/>
    <property type="match status" value="1"/>
</dbReference>